<dbReference type="Proteomes" id="UP001230005">
    <property type="component" value="Unassembled WGS sequence"/>
</dbReference>
<dbReference type="EMBL" id="JAUSUG010000038">
    <property type="protein sequence ID" value="MDQ0257933.1"/>
    <property type="molecule type" value="Genomic_DNA"/>
</dbReference>
<evidence type="ECO:0000313" key="2">
    <source>
        <dbReference type="EMBL" id="MDQ0257933.1"/>
    </source>
</evidence>
<evidence type="ECO:0000259" key="1">
    <source>
        <dbReference type="SMART" id="SM00530"/>
    </source>
</evidence>
<dbReference type="InterPro" id="IPR010982">
    <property type="entry name" value="Lambda_DNA-bd_dom_sf"/>
</dbReference>
<organism evidence="2 3">
    <name type="scientific">Evansella vedderi</name>
    <dbReference type="NCBI Taxonomy" id="38282"/>
    <lineage>
        <taxon>Bacteria</taxon>
        <taxon>Bacillati</taxon>
        <taxon>Bacillota</taxon>
        <taxon>Bacilli</taxon>
        <taxon>Bacillales</taxon>
        <taxon>Bacillaceae</taxon>
        <taxon>Evansella</taxon>
    </lineage>
</organism>
<dbReference type="SMART" id="SM00530">
    <property type="entry name" value="HTH_XRE"/>
    <property type="match status" value="1"/>
</dbReference>
<reference evidence="2 3" key="1">
    <citation type="submission" date="2023-07" db="EMBL/GenBank/DDBJ databases">
        <title>Genomic Encyclopedia of Type Strains, Phase IV (KMG-IV): sequencing the most valuable type-strain genomes for metagenomic binning, comparative biology and taxonomic classification.</title>
        <authorList>
            <person name="Goeker M."/>
        </authorList>
    </citation>
    <scope>NUCLEOTIDE SEQUENCE [LARGE SCALE GENOMIC DNA]</scope>
    <source>
        <strain evidence="2 3">DSM 9768</strain>
    </source>
</reference>
<sequence>MFGLGLGLGKKRSRLGRFLDRHGKTQEWLVRKAGLGRSTVADLVSGDCEREPTTRTVKKILKALRELDPSVKADDFWDM</sequence>
<name>A0ABU0A5F3_9BACI</name>
<dbReference type="InterPro" id="IPR001387">
    <property type="entry name" value="Cro/C1-type_HTH"/>
</dbReference>
<dbReference type="Gene3D" id="1.10.260.40">
    <property type="entry name" value="lambda repressor-like DNA-binding domains"/>
    <property type="match status" value="1"/>
</dbReference>
<keyword evidence="3" id="KW-1185">Reference proteome</keyword>
<feature type="domain" description="HTH cro/C1-type" evidence="1">
    <location>
        <begin position="14"/>
        <end position="67"/>
    </location>
</feature>
<protein>
    <submittedName>
        <fullName evidence="2">Transcriptional regulator</fullName>
    </submittedName>
</protein>
<evidence type="ECO:0000313" key="3">
    <source>
        <dbReference type="Proteomes" id="UP001230005"/>
    </source>
</evidence>
<comment type="caution">
    <text evidence="2">The sequence shown here is derived from an EMBL/GenBank/DDBJ whole genome shotgun (WGS) entry which is preliminary data.</text>
</comment>
<dbReference type="Pfam" id="PF01381">
    <property type="entry name" value="HTH_3"/>
    <property type="match status" value="1"/>
</dbReference>
<gene>
    <name evidence="2" type="ORF">J2S74_005396</name>
</gene>
<proteinExistence type="predicted"/>
<dbReference type="RefSeq" id="WP_307332440.1">
    <property type="nucleotide sequence ID" value="NZ_JAUSUG010000038.1"/>
</dbReference>
<dbReference type="CDD" id="cd00093">
    <property type="entry name" value="HTH_XRE"/>
    <property type="match status" value="1"/>
</dbReference>
<accession>A0ABU0A5F3</accession>
<dbReference type="SUPFAM" id="SSF47413">
    <property type="entry name" value="lambda repressor-like DNA-binding domains"/>
    <property type="match status" value="1"/>
</dbReference>